<reference evidence="2 3" key="1">
    <citation type="submission" date="2022-05" db="EMBL/GenBank/DDBJ databases">
        <title>A multi-omics perspective on studying reproductive biology in Daphnia sinensis.</title>
        <authorList>
            <person name="Jia J."/>
        </authorList>
    </citation>
    <scope>NUCLEOTIDE SEQUENCE [LARGE SCALE GENOMIC DNA]</scope>
    <source>
        <strain evidence="2 3">WSL</strain>
    </source>
</reference>
<gene>
    <name evidence="2" type="ORF">GHT06_022577</name>
</gene>
<organism evidence="2 3">
    <name type="scientific">Daphnia sinensis</name>
    <dbReference type="NCBI Taxonomy" id="1820382"/>
    <lineage>
        <taxon>Eukaryota</taxon>
        <taxon>Metazoa</taxon>
        <taxon>Ecdysozoa</taxon>
        <taxon>Arthropoda</taxon>
        <taxon>Crustacea</taxon>
        <taxon>Branchiopoda</taxon>
        <taxon>Diplostraca</taxon>
        <taxon>Cladocera</taxon>
        <taxon>Anomopoda</taxon>
        <taxon>Daphniidae</taxon>
        <taxon>Daphnia</taxon>
        <taxon>Daphnia similis group</taxon>
    </lineage>
</organism>
<dbReference type="EMBL" id="WJBH02000010">
    <property type="protein sequence ID" value="KAI9552224.1"/>
    <property type="molecule type" value="Genomic_DNA"/>
</dbReference>
<dbReference type="AlphaFoldDB" id="A0AAD5PPL9"/>
<protein>
    <submittedName>
        <fullName evidence="2">Uncharacterized protein</fullName>
    </submittedName>
</protein>
<proteinExistence type="predicted"/>
<name>A0AAD5PPL9_9CRUS</name>
<dbReference type="Proteomes" id="UP000820818">
    <property type="component" value="Linkage Group LG10"/>
</dbReference>
<keyword evidence="3" id="KW-1185">Reference proteome</keyword>
<evidence type="ECO:0000256" key="1">
    <source>
        <dbReference type="SAM" id="MobiDB-lite"/>
    </source>
</evidence>
<feature type="compositionally biased region" description="Basic and acidic residues" evidence="1">
    <location>
        <begin position="9"/>
        <end position="20"/>
    </location>
</feature>
<accession>A0AAD5PPL9</accession>
<evidence type="ECO:0000313" key="3">
    <source>
        <dbReference type="Proteomes" id="UP000820818"/>
    </source>
</evidence>
<feature type="region of interest" description="Disordered" evidence="1">
    <location>
        <begin position="1"/>
        <end position="20"/>
    </location>
</feature>
<comment type="caution">
    <text evidence="2">The sequence shown here is derived from an EMBL/GenBank/DDBJ whole genome shotgun (WGS) entry which is preliminary data.</text>
</comment>
<evidence type="ECO:0000313" key="2">
    <source>
        <dbReference type="EMBL" id="KAI9552224.1"/>
    </source>
</evidence>
<sequence length="54" mass="6670">MEEEDENVERELREKKRKNEMERREIDMKLRELTKKKNNCSGIENIRKTAHHIC</sequence>